<evidence type="ECO:0000256" key="1">
    <source>
        <dbReference type="ARBA" id="ARBA00010718"/>
    </source>
</evidence>
<protein>
    <recommendedName>
        <fullName evidence="2">carbonic anhydrase</fullName>
        <ecNumber evidence="2">4.2.1.1</ecNumber>
    </recommendedName>
</protein>
<dbReference type="CDD" id="cd03124">
    <property type="entry name" value="alpha_CA_prokaryotic_like"/>
    <property type="match status" value="1"/>
</dbReference>
<evidence type="ECO:0000256" key="4">
    <source>
        <dbReference type="ARBA" id="ARBA00022833"/>
    </source>
</evidence>
<sequence>MKIQLPLKAIGIAVPLFIFSCSKTEEIEPQSAHWDYENTDWVNEGYSECAGTIQSPVDIITSNTIKTDLPNLTFSYSPFQMKIVDNGHTLQVVNNGTNSVTYNGIKYDFNQFYYHSEHKLDRTASDMEVHLVHQNATSGALLVVGFFMTNGANNPLFDAVLTNWTAEKEIITSTTIDMNTILPTDRKYYTYIGSLTTPPCSQGVKNGSFKYTA</sequence>
<gene>
    <name evidence="8" type="primary">cah</name>
    <name evidence="8" type="ORF">EMA8858_03709</name>
</gene>
<dbReference type="SUPFAM" id="SSF51069">
    <property type="entry name" value="Carbonic anhydrase"/>
    <property type="match status" value="1"/>
</dbReference>
<keyword evidence="9" id="KW-1185">Reference proteome</keyword>
<dbReference type="InterPro" id="IPR036398">
    <property type="entry name" value="CA_dom_sf"/>
</dbReference>
<keyword evidence="3" id="KW-0479">Metal-binding</keyword>
<evidence type="ECO:0000256" key="2">
    <source>
        <dbReference type="ARBA" id="ARBA00012925"/>
    </source>
</evidence>
<dbReference type="PROSITE" id="PS51144">
    <property type="entry name" value="ALPHA_CA_2"/>
    <property type="match status" value="1"/>
</dbReference>
<keyword evidence="4" id="KW-0862">Zinc</keyword>
<evidence type="ECO:0000256" key="5">
    <source>
        <dbReference type="ARBA" id="ARBA00023239"/>
    </source>
</evidence>
<dbReference type="InterPro" id="IPR041891">
    <property type="entry name" value="Alpha_CA_prokaryot-like"/>
</dbReference>
<dbReference type="InterPro" id="IPR023561">
    <property type="entry name" value="Carbonic_anhydrase_a-class"/>
</dbReference>
<evidence type="ECO:0000259" key="7">
    <source>
        <dbReference type="PROSITE" id="PS51144"/>
    </source>
</evidence>
<dbReference type="GO" id="GO:0004089">
    <property type="term" value="F:carbonate dehydratase activity"/>
    <property type="evidence" value="ECO:0007669"/>
    <property type="project" value="UniProtKB-EC"/>
</dbReference>
<dbReference type="EC" id="4.2.1.1" evidence="2"/>
<evidence type="ECO:0000313" key="8">
    <source>
        <dbReference type="EMBL" id="CAH0997575.1"/>
    </source>
</evidence>
<comment type="similarity">
    <text evidence="1">Belongs to the alpha-carbonic anhydrase family.</text>
</comment>
<dbReference type="InterPro" id="IPR001148">
    <property type="entry name" value="CA_dom"/>
</dbReference>
<dbReference type="Pfam" id="PF00194">
    <property type="entry name" value="Carb_anhydrase"/>
    <property type="match status" value="1"/>
</dbReference>
<dbReference type="SMART" id="SM01057">
    <property type="entry name" value="Carb_anhydrase"/>
    <property type="match status" value="1"/>
</dbReference>
<reference evidence="8" key="1">
    <citation type="submission" date="2021-12" db="EMBL/GenBank/DDBJ databases">
        <authorList>
            <person name="Rodrigo-Torres L."/>
            <person name="Arahal R. D."/>
            <person name="Lucena T."/>
        </authorList>
    </citation>
    <scope>NUCLEOTIDE SEQUENCE</scope>
    <source>
        <strain evidence="8">CECT 8858</strain>
    </source>
</reference>
<name>A0ABN8EWZ5_9BACT</name>
<comment type="caution">
    <text evidence="8">The sequence shown here is derived from an EMBL/GenBank/DDBJ whole genome shotgun (WGS) entry which is preliminary data.</text>
</comment>
<evidence type="ECO:0000256" key="3">
    <source>
        <dbReference type="ARBA" id="ARBA00022723"/>
    </source>
</evidence>
<organism evidence="8 9">
    <name type="scientific">Emticicia aquatica</name>
    <dbReference type="NCBI Taxonomy" id="1681835"/>
    <lineage>
        <taxon>Bacteria</taxon>
        <taxon>Pseudomonadati</taxon>
        <taxon>Bacteroidota</taxon>
        <taxon>Cytophagia</taxon>
        <taxon>Cytophagales</taxon>
        <taxon>Leadbetterellaceae</taxon>
        <taxon>Emticicia</taxon>
    </lineage>
</organism>
<comment type="catalytic activity">
    <reaction evidence="6">
        <text>hydrogencarbonate + H(+) = CO2 + H2O</text>
        <dbReference type="Rhea" id="RHEA:10748"/>
        <dbReference type="ChEBI" id="CHEBI:15377"/>
        <dbReference type="ChEBI" id="CHEBI:15378"/>
        <dbReference type="ChEBI" id="CHEBI:16526"/>
        <dbReference type="ChEBI" id="CHEBI:17544"/>
        <dbReference type="EC" id="4.2.1.1"/>
    </reaction>
</comment>
<dbReference type="Gene3D" id="3.10.200.10">
    <property type="entry name" value="Alpha carbonic anhydrase"/>
    <property type="match status" value="1"/>
</dbReference>
<dbReference type="PROSITE" id="PS51257">
    <property type="entry name" value="PROKAR_LIPOPROTEIN"/>
    <property type="match status" value="1"/>
</dbReference>
<proteinExistence type="inferred from homology"/>
<accession>A0ABN8EWZ5</accession>
<evidence type="ECO:0000313" key="9">
    <source>
        <dbReference type="Proteomes" id="UP000837932"/>
    </source>
</evidence>
<dbReference type="PANTHER" id="PTHR18952:SF265">
    <property type="entry name" value="CARBONIC ANHYDRASE"/>
    <property type="match status" value="1"/>
</dbReference>
<dbReference type="PANTHER" id="PTHR18952">
    <property type="entry name" value="CARBONIC ANHYDRASE"/>
    <property type="match status" value="1"/>
</dbReference>
<keyword evidence="5 8" id="KW-0456">Lyase</keyword>
<feature type="domain" description="Alpha-carbonic anhydrase" evidence="7">
    <location>
        <begin position="32"/>
        <end position="213"/>
    </location>
</feature>
<dbReference type="EMBL" id="CAKLPY010000004">
    <property type="protein sequence ID" value="CAH0997575.1"/>
    <property type="molecule type" value="Genomic_DNA"/>
</dbReference>
<dbReference type="Proteomes" id="UP000837932">
    <property type="component" value="Unassembled WGS sequence"/>
</dbReference>
<dbReference type="RefSeq" id="WP_238808349.1">
    <property type="nucleotide sequence ID" value="NZ_CAKLPY010000004.1"/>
</dbReference>
<evidence type="ECO:0000256" key="6">
    <source>
        <dbReference type="ARBA" id="ARBA00048348"/>
    </source>
</evidence>